<evidence type="ECO:0000313" key="2">
    <source>
        <dbReference type="EMBL" id="OGC34504.1"/>
    </source>
</evidence>
<dbReference type="Pfam" id="PF07963">
    <property type="entry name" value="N_methyl"/>
    <property type="match status" value="1"/>
</dbReference>
<dbReference type="EMBL" id="MEUI01000015">
    <property type="protein sequence ID" value="OGC34504.1"/>
    <property type="molecule type" value="Genomic_DNA"/>
</dbReference>
<keyword evidence="1" id="KW-0812">Transmembrane</keyword>
<dbReference type="Proteomes" id="UP000177309">
    <property type="component" value="Unassembled WGS sequence"/>
</dbReference>
<proteinExistence type="predicted"/>
<keyword evidence="1" id="KW-0472">Membrane</keyword>
<dbReference type="AlphaFoldDB" id="A0A1F4TP68"/>
<reference evidence="2 3" key="1">
    <citation type="journal article" date="2016" name="Nat. Commun.">
        <title>Thousands of microbial genomes shed light on interconnected biogeochemical processes in an aquifer system.</title>
        <authorList>
            <person name="Anantharaman K."/>
            <person name="Brown C.T."/>
            <person name="Hug L.A."/>
            <person name="Sharon I."/>
            <person name="Castelle C.J."/>
            <person name="Probst A.J."/>
            <person name="Thomas B.C."/>
            <person name="Singh A."/>
            <person name="Wilkins M.J."/>
            <person name="Karaoz U."/>
            <person name="Brodie E.L."/>
            <person name="Williams K.H."/>
            <person name="Hubbard S.S."/>
            <person name="Banfield J.F."/>
        </authorList>
    </citation>
    <scope>NUCLEOTIDE SEQUENCE [LARGE SCALE GENOMIC DNA]</scope>
</reference>
<organism evidence="2 3">
    <name type="scientific">candidate division WOR-1 bacterium RIFOXYC2_FULL_41_25</name>
    <dbReference type="NCBI Taxonomy" id="1802586"/>
    <lineage>
        <taxon>Bacteria</taxon>
        <taxon>Bacillati</taxon>
        <taxon>Saganbacteria</taxon>
    </lineage>
</organism>
<name>A0A1F4TP68_UNCSA</name>
<dbReference type="PROSITE" id="PS00409">
    <property type="entry name" value="PROKAR_NTER_METHYL"/>
    <property type="match status" value="1"/>
</dbReference>
<evidence type="ECO:0008006" key="4">
    <source>
        <dbReference type="Google" id="ProtNLM"/>
    </source>
</evidence>
<dbReference type="NCBIfam" id="TIGR02532">
    <property type="entry name" value="IV_pilin_GFxxxE"/>
    <property type="match status" value="1"/>
</dbReference>
<keyword evidence="1" id="KW-1133">Transmembrane helix</keyword>
<sequence length="181" mass="19900">MYNTRRLLAGFTLTPKGMKKSSPLLRGFTLIESVIVMTITSILLMIFSTYISETVSAWSFVSNQKKLSSSTHSALFKMVKEIKRIKSNASITTYTSTEVEFIDIDDEIVNFSQSGEALVRNNDLLLNNLQTPGGLLISYLDANGGVATGTAEMRVVRIRLSTAKGKGKVVVESAARIRNLE</sequence>
<gene>
    <name evidence="2" type="ORF">A2462_04375</name>
</gene>
<comment type="caution">
    <text evidence="2">The sequence shown here is derived from an EMBL/GenBank/DDBJ whole genome shotgun (WGS) entry which is preliminary data.</text>
</comment>
<evidence type="ECO:0000256" key="1">
    <source>
        <dbReference type="SAM" id="Phobius"/>
    </source>
</evidence>
<feature type="transmembrane region" description="Helical" evidence="1">
    <location>
        <begin position="28"/>
        <end position="51"/>
    </location>
</feature>
<accession>A0A1F4TP68</accession>
<evidence type="ECO:0000313" key="3">
    <source>
        <dbReference type="Proteomes" id="UP000177309"/>
    </source>
</evidence>
<dbReference type="InterPro" id="IPR012902">
    <property type="entry name" value="N_methyl_site"/>
</dbReference>
<protein>
    <recommendedName>
        <fullName evidence="4">General secretion pathway GspH domain-containing protein</fullName>
    </recommendedName>
</protein>